<keyword evidence="1" id="KW-0812">Transmembrane</keyword>
<dbReference type="AlphaFoldDB" id="A0A1V6VWB3"/>
<feature type="non-terminal residue" evidence="2">
    <location>
        <position position="1"/>
    </location>
</feature>
<keyword evidence="3" id="KW-1185">Reference proteome</keyword>
<sequence length="64" mass="7249">EWQGQWYYLGVTVALLGLSLCFLKLYTFGMFDDKALLKAETMDEKLEGWQGDRALRRGSSLAAS</sequence>
<evidence type="ECO:0000256" key="1">
    <source>
        <dbReference type="SAM" id="Phobius"/>
    </source>
</evidence>
<evidence type="ECO:0000313" key="3">
    <source>
        <dbReference type="Proteomes" id="UP000191691"/>
    </source>
</evidence>
<keyword evidence="1" id="KW-1133">Transmembrane helix</keyword>
<evidence type="ECO:0000313" key="2">
    <source>
        <dbReference type="EMBL" id="OQE54874.1"/>
    </source>
</evidence>
<comment type="caution">
    <text evidence="2">The sequence shown here is derived from an EMBL/GenBank/DDBJ whole genome shotgun (WGS) entry which is preliminary data.</text>
</comment>
<name>A0A1V6VWB3_PENNA</name>
<reference evidence="3" key="1">
    <citation type="journal article" date="2017" name="Nat. Microbiol.">
        <title>Global analysis of biosynthetic gene clusters reveals vast potential of secondary metabolite production in Penicillium species.</title>
        <authorList>
            <person name="Nielsen J.C."/>
            <person name="Grijseels S."/>
            <person name="Prigent S."/>
            <person name="Ji B."/>
            <person name="Dainat J."/>
            <person name="Nielsen K.F."/>
            <person name="Frisvad J.C."/>
            <person name="Workman M."/>
            <person name="Nielsen J."/>
        </authorList>
    </citation>
    <scope>NUCLEOTIDE SEQUENCE [LARGE SCALE GENOMIC DNA]</scope>
    <source>
        <strain evidence="3">IBT 13039</strain>
    </source>
</reference>
<gene>
    <name evidence="2" type="ORF">PENNAL_c0445G09035</name>
</gene>
<accession>A0A1V6VWB3</accession>
<keyword evidence="1" id="KW-0472">Membrane</keyword>
<dbReference type="EMBL" id="MOOB01000445">
    <property type="protein sequence ID" value="OQE54874.1"/>
    <property type="molecule type" value="Genomic_DNA"/>
</dbReference>
<feature type="transmembrane region" description="Helical" evidence="1">
    <location>
        <begin position="6"/>
        <end position="26"/>
    </location>
</feature>
<proteinExistence type="predicted"/>
<organism evidence="2 3">
    <name type="scientific">Penicillium nalgiovense</name>
    <dbReference type="NCBI Taxonomy" id="60175"/>
    <lineage>
        <taxon>Eukaryota</taxon>
        <taxon>Fungi</taxon>
        <taxon>Dikarya</taxon>
        <taxon>Ascomycota</taxon>
        <taxon>Pezizomycotina</taxon>
        <taxon>Eurotiomycetes</taxon>
        <taxon>Eurotiomycetidae</taxon>
        <taxon>Eurotiales</taxon>
        <taxon>Aspergillaceae</taxon>
        <taxon>Penicillium</taxon>
    </lineage>
</organism>
<protein>
    <submittedName>
        <fullName evidence="2">Uncharacterized protein</fullName>
    </submittedName>
</protein>
<dbReference type="Proteomes" id="UP000191691">
    <property type="component" value="Unassembled WGS sequence"/>
</dbReference>